<proteinExistence type="inferred from homology"/>
<dbReference type="InterPro" id="IPR020846">
    <property type="entry name" value="MFS_dom"/>
</dbReference>
<keyword evidence="11" id="KW-1185">Reference proteome</keyword>
<comment type="caution">
    <text evidence="10">The sequence shown here is derived from an EMBL/GenBank/DDBJ whole genome shotgun (WGS) entry which is preliminary data.</text>
</comment>
<feature type="transmembrane region" description="Helical" evidence="8">
    <location>
        <begin position="12"/>
        <end position="38"/>
    </location>
</feature>
<reference evidence="11" key="1">
    <citation type="journal article" date="2019" name="Int. J. Syst. Evol. Microbiol.">
        <title>The Global Catalogue of Microorganisms (GCM) 10K type strain sequencing project: providing services to taxonomists for standard genome sequencing and annotation.</title>
        <authorList>
            <consortium name="The Broad Institute Genomics Platform"/>
            <consortium name="The Broad Institute Genome Sequencing Center for Infectious Disease"/>
            <person name="Wu L."/>
            <person name="Ma J."/>
        </authorList>
    </citation>
    <scope>NUCLEOTIDE SEQUENCE [LARGE SCALE GENOMIC DNA]</scope>
    <source>
        <strain evidence="11">JCM 15115</strain>
    </source>
</reference>
<evidence type="ECO:0000259" key="9">
    <source>
        <dbReference type="PROSITE" id="PS50850"/>
    </source>
</evidence>
<accession>A0ABP3RL54</accession>
<feature type="transmembrane region" description="Helical" evidence="8">
    <location>
        <begin position="353"/>
        <end position="379"/>
    </location>
</feature>
<dbReference type="PANTHER" id="PTHR42718">
    <property type="entry name" value="MAJOR FACILITATOR SUPERFAMILY MULTIDRUG TRANSPORTER MFSC"/>
    <property type="match status" value="1"/>
</dbReference>
<dbReference type="Gene3D" id="1.20.1250.20">
    <property type="entry name" value="MFS general substrate transporter like domains"/>
    <property type="match status" value="1"/>
</dbReference>
<evidence type="ECO:0000256" key="8">
    <source>
        <dbReference type="SAM" id="Phobius"/>
    </source>
</evidence>
<keyword evidence="3" id="KW-0813">Transport</keyword>
<gene>
    <name evidence="10" type="ORF">GCM10008943_26590</name>
</gene>
<evidence type="ECO:0000256" key="2">
    <source>
        <dbReference type="ARBA" id="ARBA00008537"/>
    </source>
</evidence>
<organism evidence="10 11">
    <name type="scientific">Paenochrobactrum glaciei</name>
    <dbReference type="NCBI Taxonomy" id="486407"/>
    <lineage>
        <taxon>Bacteria</taxon>
        <taxon>Pseudomonadati</taxon>
        <taxon>Pseudomonadota</taxon>
        <taxon>Alphaproteobacteria</taxon>
        <taxon>Hyphomicrobiales</taxon>
        <taxon>Brucellaceae</taxon>
        <taxon>Paenochrobactrum</taxon>
    </lineage>
</organism>
<feature type="transmembrane region" description="Helical" evidence="8">
    <location>
        <begin position="221"/>
        <end position="244"/>
    </location>
</feature>
<protein>
    <submittedName>
        <fullName evidence="10">MFS transporter</fullName>
    </submittedName>
</protein>
<evidence type="ECO:0000313" key="11">
    <source>
        <dbReference type="Proteomes" id="UP001424441"/>
    </source>
</evidence>
<evidence type="ECO:0000256" key="1">
    <source>
        <dbReference type="ARBA" id="ARBA00004651"/>
    </source>
</evidence>
<name>A0ABP3RL54_9HYPH</name>
<feature type="transmembrane region" description="Helical" evidence="8">
    <location>
        <begin position="137"/>
        <end position="156"/>
    </location>
</feature>
<evidence type="ECO:0000256" key="7">
    <source>
        <dbReference type="ARBA" id="ARBA00023136"/>
    </source>
</evidence>
<comment type="subcellular location">
    <subcellularLocation>
        <location evidence="1">Cell membrane</location>
        <topology evidence="1">Multi-pass membrane protein</topology>
    </subcellularLocation>
</comment>
<dbReference type="Pfam" id="PF07690">
    <property type="entry name" value="MFS_1"/>
    <property type="match status" value="1"/>
</dbReference>
<dbReference type="RefSeq" id="WP_343806421.1">
    <property type="nucleotide sequence ID" value="NZ_BAAADE010000006.1"/>
</dbReference>
<dbReference type="InterPro" id="IPR011701">
    <property type="entry name" value="MFS"/>
</dbReference>
<dbReference type="NCBIfam" id="TIGR00711">
    <property type="entry name" value="efflux_EmrB"/>
    <property type="match status" value="1"/>
</dbReference>
<dbReference type="PROSITE" id="PS50850">
    <property type="entry name" value="MFS"/>
    <property type="match status" value="1"/>
</dbReference>
<feature type="transmembrane region" description="Helical" evidence="8">
    <location>
        <begin position="469"/>
        <end position="492"/>
    </location>
</feature>
<dbReference type="InterPro" id="IPR005829">
    <property type="entry name" value="Sugar_transporter_CS"/>
</dbReference>
<keyword evidence="7 8" id="KW-0472">Membrane</keyword>
<evidence type="ECO:0000256" key="3">
    <source>
        <dbReference type="ARBA" id="ARBA00022448"/>
    </source>
</evidence>
<evidence type="ECO:0000313" key="10">
    <source>
        <dbReference type="EMBL" id="GAA0609670.1"/>
    </source>
</evidence>
<keyword evidence="6 8" id="KW-1133">Transmembrane helix</keyword>
<keyword evidence="4" id="KW-1003">Cell membrane</keyword>
<feature type="transmembrane region" description="Helical" evidence="8">
    <location>
        <begin position="265"/>
        <end position="287"/>
    </location>
</feature>
<dbReference type="Gene3D" id="1.20.1720.10">
    <property type="entry name" value="Multidrug resistance protein D"/>
    <property type="match status" value="1"/>
</dbReference>
<dbReference type="PANTHER" id="PTHR42718:SF9">
    <property type="entry name" value="MAJOR FACILITATOR SUPERFAMILY MULTIDRUG TRANSPORTER MFSC"/>
    <property type="match status" value="1"/>
</dbReference>
<feature type="transmembrane region" description="Helical" evidence="8">
    <location>
        <begin position="299"/>
        <end position="317"/>
    </location>
</feature>
<evidence type="ECO:0000256" key="6">
    <source>
        <dbReference type="ARBA" id="ARBA00022989"/>
    </source>
</evidence>
<dbReference type="CDD" id="cd17321">
    <property type="entry name" value="MFS_MMR_MDR_like"/>
    <property type="match status" value="1"/>
</dbReference>
<feature type="transmembrane region" description="Helical" evidence="8">
    <location>
        <begin position="75"/>
        <end position="101"/>
    </location>
</feature>
<dbReference type="SUPFAM" id="SSF103473">
    <property type="entry name" value="MFS general substrate transporter"/>
    <property type="match status" value="1"/>
</dbReference>
<feature type="domain" description="Major facilitator superfamily (MFS) profile" evidence="9">
    <location>
        <begin position="9"/>
        <end position="492"/>
    </location>
</feature>
<feature type="transmembrane region" description="Helical" evidence="8">
    <location>
        <begin position="400"/>
        <end position="418"/>
    </location>
</feature>
<keyword evidence="5 8" id="KW-0812">Transmembrane</keyword>
<feature type="transmembrane region" description="Helical" evidence="8">
    <location>
        <begin position="194"/>
        <end position="215"/>
    </location>
</feature>
<dbReference type="InterPro" id="IPR036259">
    <property type="entry name" value="MFS_trans_sf"/>
</dbReference>
<comment type="similarity">
    <text evidence="2">Belongs to the major facilitator superfamily. EmrB family.</text>
</comment>
<feature type="transmembrane region" description="Helical" evidence="8">
    <location>
        <begin position="162"/>
        <end position="182"/>
    </location>
</feature>
<sequence length="498" mass="51532">MSRQRRSVAVAAVYLGTFMATLAISIVSVALPAIQAGLQTSMAGLQWVVGAYTLCLSAFMLSAGPLADRYGRKRVWLGGVVLFTLGSAVCAFAGSLTVLIIGCSLQGVAGALVIPGALSILTQAFPDPAERAHIIGGWSSFSAVSLILGPMLGGFLVDQAGWPSIFLLNLPIGAIAFGLGFLSIEESSNPDHAALDPAGQILSIVFLGSLTWSLIKAGQAGWGAFETVVPLIVALIALVAFILVEMRVARPVLPVDLLRQRAFASANFASFVLGFSGYTSLFLFSLFLQRGQGWSATEAGWRMAPVFAAMLVVASCFGTLAKRFGVNRLMVGGYLLIGGSMTGMLTFSSTTSYGAIALLFALLGVGLGLAVPSTGAAAMGSAPRERTGTASATMNALRQGGMTIGIALLGTLMSARAVTVLETTLGQSGTGNMRESAALAIRMNEKPANLAVSPENFQTMLIDAFAQGFTLAATVAGILGFMAALVLAYSAYQGREKL</sequence>
<evidence type="ECO:0000256" key="4">
    <source>
        <dbReference type="ARBA" id="ARBA00022475"/>
    </source>
</evidence>
<feature type="transmembrane region" description="Helical" evidence="8">
    <location>
        <begin position="44"/>
        <end position="63"/>
    </location>
</feature>
<dbReference type="InterPro" id="IPR004638">
    <property type="entry name" value="EmrB-like"/>
</dbReference>
<dbReference type="EMBL" id="BAAADE010000006">
    <property type="protein sequence ID" value="GAA0609670.1"/>
    <property type="molecule type" value="Genomic_DNA"/>
</dbReference>
<dbReference type="Proteomes" id="UP001424441">
    <property type="component" value="Unassembled WGS sequence"/>
</dbReference>
<dbReference type="PROSITE" id="PS00216">
    <property type="entry name" value="SUGAR_TRANSPORT_1"/>
    <property type="match status" value="1"/>
</dbReference>
<evidence type="ECO:0000256" key="5">
    <source>
        <dbReference type="ARBA" id="ARBA00022692"/>
    </source>
</evidence>